<feature type="compositionally biased region" description="Basic and acidic residues" evidence="1">
    <location>
        <begin position="40"/>
        <end position="57"/>
    </location>
</feature>
<sequence>MNKLTLILLALFALIVVVSGQDQLNQVGQEFRNLEDDESDSHRDLGKKLQRDLERPS</sequence>
<evidence type="ECO:0000313" key="3">
    <source>
        <dbReference type="EMBL" id="CDW80872.1"/>
    </source>
</evidence>
<evidence type="ECO:0000256" key="1">
    <source>
        <dbReference type="SAM" id="MobiDB-lite"/>
    </source>
</evidence>
<dbReference type="Proteomes" id="UP000039865">
    <property type="component" value="Unassembled WGS sequence"/>
</dbReference>
<feature type="chain" id="PRO_5001729406" evidence="2">
    <location>
        <begin position="21"/>
        <end position="57"/>
    </location>
</feature>
<feature type="signal peptide" evidence="2">
    <location>
        <begin position="1"/>
        <end position="20"/>
    </location>
</feature>
<feature type="region of interest" description="Disordered" evidence="1">
    <location>
        <begin position="35"/>
        <end position="57"/>
    </location>
</feature>
<protein>
    <submittedName>
        <fullName evidence="3">Uncharacterized protein</fullName>
    </submittedName>
</protein>
<accession>A0A078AH98</accession>
<organism evidence="3 4">
    <name type="scientific">Stylonychia lemnae</name>
    <name type="common">Ciliate</name>
    <dbReference type="NCBI Taxonomy" id="5949"/>
    <lineage>
        <taxon>Eukaryota</taxon>
        <taxon>Sar</taxon>
        <taxon>Alveolata</taxon>
        <taxon>Ciliophora</taxon>
        <taxon>Intramacronucleata</taxon>
        <taxon>Spirotrichea</taxon>
        <taxon>Stichotrichia</taxon>
        <taxon>Sporadotrichida</taxon>
        <taxon>Oxytrichidae</taxon>
        <taxon>Stylonychinae</taxon>
        <taxon>Stylonychia</taxon>
    </lineage>
</organism>
<proteinExistence type="predicted"/>
<gene>
    <name evidence="3" type="primary">Contig5443.g5816</name>
    <name evidence="3" type="ORF">STYLEM_9877</name>
</gene>
<evidence type="ECO:0000256" key="2">
    <source>
        <dbReference type="SAM" id="SignalP"/>
    </source>
</evidence>
<keyword evidence="4" id="KW-1185">Reference proteome</keyword>
<dbReference type="AlphaFoldDB" id="A0A078AH98"/>
<name>A0A078AH98_STYLE</name>
<reference evidence="3 4" key="1">
    <citation type="submission" date="2014-06" db="EMBL/GenBank/DDBJ databases">
        <authorList>
            <person name="Swart Estienne"/>
        </authorList>
    </citation>
    <scope>NUCLEOTIDE SEQUENCE [LARGE SCALE GENOMIC DNA]</scope>
    <source>
        <strain evidence="3 4">130c</strain>
    </source>
</reference>
<keyword evidence="2" id="KW-0732">Signal</keyword>
<dbReference type="InParanoid" id="A0A078AH98"/>
<evidence type="ECO:0000313" key="4">
    <source>
        <dbReference type="Proteomes" id="UP000039865"/>
    </source>
</evidence>
<dbReference type="EMBL" id="CCKQ01009385">
    <property type="protein sequence ID" value="CDW80872.1"/>
    <property type="molecule type" value="Genomic_DNA"/>
</dbReference>